<evidence type="ECO:0000259" key="15">
    <source>
        <dbReference type="PROSITE" id="PS50011"/>
    </source>
</evidence>
<evidence type="ECO:0000256" key="6">
    <source>
        <dbReference type="ARBA" id="ARBA00022741"/>
    </source>
</evidence>
<reference evidence="16" key="1">
    <citation type="journal article" date="2012" name="Nat. Biotechnol.">
        <title>Reference genome sequence of the model plant Setaria.</title>
        <authorList>
            <person name="Bennetzen J.L."/>
            <person name="Schmutz J."/>
            <person name="Wang H."/>
            <person name="Percifield R."/>
            <person name="Hawkins J."/>
            <person name="Pontaroli A.C."/>
            <person name="Estep M."/>
            <person name="Feng L."/>
            <person name="Vaughn J.N."/>
            <person name="Grimwood J."/>
            <person name="Jenkins J."/>
            <person name="Barry K."/>
            <person name="Lindquist E."/>
            <person name="Hellsten U."/>
            <person name="Deshpande S."/>
            <person name="Wang X."/>
            <person name="Wu X."/>
            <person name="Mitros T."/>
            <person name="Triplett J."/>
            <person name="Yang X."/>
            <person name="Ye C.Y."/>
            <person name="Mauro-Herrera M."/>
            <person name="Wang L."/>
            <person name="Li P."/>
            <person name="Sharma M."/>
            <person name="Sharma R."/>
            <person name="Ronald P.C."/>
            <person name="Panaud O."/>
            <person name="Kellogg E.A."/>
            <person name="Brutnell T.P."/>
            <person name="Doust A.N."/>
            <person name="Tuskan G.A."/>
            <person name="Rokhsar D."/>
            <person name="Devos K.M."/>
        </authorList>
    </citation>
    <scope>NUCLEOTIDE SEQUENCE [LARGE SCALE GENOMIC DNA]</scope>
    <source>
        <strain evidence="16">Yugu1</strain>
    </source>
</reference>
<name>A0A368R319_SETIT</name>
<dbReference type="InterPro" id="IPR000719">
    <property type="entry name" value="Prot_kinase_dom"/>
</dbReference>
<dbReference type="InterPro" id="IPR011009">
    <property type="entry name" value="Kinase-like_dom_sf"/>
</dbReference>
<sequence length="659" mass="72881">MPPLLLLLLASFLLPPPAASAGTAQPSSCWPKTCGGLNITYPFWLEERDRPPCGPPAFQLKCNSSGAFMVKSVYQAYRVVSIFAENQSLHVVDINLPLDTGCPAPTFNVSLVPRPLAFSKANKELLFLSKCTAGSQPEDSTGFHSLPCDRSAFVRLGDGRNFSRSHIQGGIPPGCFFAFVPILEVPNGNGDEYVVSLKKGFLLEWTTVPGHCPDCMESGGECVYSDTGLNFACKCSGTLLPEKCGSRNGTGRKIILIVLMTVAASLLLPCIYVLVWHRKRGKLHFFLCEKTSRNTERNIEALLVLHGSLAPKRYKYSEVTKITSSFDNKLGEGGYGAVFKGRLDDGRLVAVKFLHNSKGEGEEFVNEVMSIGRTSHVNIVNLFGFCLEGSKRALIYEFMPNGSLDKFIYSENPKAVLGWDKLYTIAIGIARGLEYLHHSCNTRIIHFDIKPQNILLDEDFHPKVADFGLAKLCHTKESKLSMTGARGTVGFIAPEVHSRTFGVVSTKSDVYSYGMMLLEMVGGRKNVKSVAQKSSEKYFPHWIYDHFRQGDGLQACEVSSEDEGIAKKMSVIGLWCIQILPMHRPTIAKVLEMFERGLDDLDMPPRQNFSQILEDPSYNLNAESTSTRSGTKTQVFSEVLKMKEMSVVNSKSLHRLPTL</sequence>
<dbReference type="InterPro" id="IPR032872">
    <property type="entry name" value="WAK_assoc_C"/>
</dbReference>
<dbReference type="PROSITE" id="PS00107">
    <property type="entry name" value="PROTEIN_KINASE_ATP"/>
    <property type="match status" value="1"/>
</dbReference>
<dbReference type="PANTHER" id="PTHR27009">
    <property type="entry name" value="RUST RESISTANCE KINASE LR10-RELATED"/>
    <property type="match status" value="1"/>
</dbReference>
<feature type="chain" id="PRO_5016793425" description="Protein kinase domain-containing protein" evidence="14">
    <location>
        <begin position="21"/>
        <end position="659"/>
    </location>
</feature>
<feature type="transmembrane region" description="Helical" evidence="13">
    <location>
        <begin position="254"/>
        <end position="275"/>
    </location>
</feature>
<feature type="domain" description="Protein kinase" evidence="15">
    <location>
        <begin position="324"/>
        <end position="598"/>
    </location>
</feature>
<dbReference type="PROSITE" id="PS50011">
    <property type="entry name" value="PROTEIN_KINASE_DOM"/>
    <property type="match status" value="1"/>
</dbReference>
<evidence type="ECO:0000256" key="7">
    <source>
        <dbReference type="ARBA" id="ARBA00022777"/>
    </source>
</evidence>
<dbReference type="Pfam" id="PF00069">
    <property type="entry name" value="Pkinase"/>
    <property type="match status" value="1"/>
</dbReference>
<dbReference type="FunFam" id="3.30.200.20:FF:000178">
    <property type="entry name" value="serine/threonine-protein kinase PBS1-like"/>
    <property type="match status" value="1"/>
</dbReference>
<organism evidence="16">
    <name type="scientific">Setaria italica</name>
    <name type="common">Foxtail millet</name>
    <name type="synonym">Panicum italicum</name>
    <dbReference type="NCBI Taxonomy" id="4555"/>
    <lineage>
        <taxon>Eukaryota</taxon>
        <taxon>Viridiplantae</taxon>
        <taxon>Streptophyta</taxon>
        <taxon>Embryophyta</taxon>
        <taxon>Tracheophyta</taxon>
        <taxon>Spermatophyta</taxon>
        <taxon>Magnoliopsida</taxon>
        <taxon>Liliopsida</taxon>
        <taxon>Poales</taxon>
        <taxon>Poaceae</taxon>
        <taxon>PACMAD clade</taxon>
        <taxon>Panicoideae</taxon>
        <taxon>Panicodae</taxon>
        <taxon>Paniceae</taxon>
        <taxon>Cenchrinae</taxon>
        <taxon>Setaria</taxon>
    </lineage>
</organism>
<keyword evidence="8 12" id="KW-0067">ATP-binding</keyword>
<evidence type="ECO:0000256" key="3">
    <source>
        <dbReference type="ARBA" id="ARBA00022679"/>
    </source>
</evidence>
<dbReference type="Pfam" id="PF13947">
    <property type="entry name" value="GUB_WAK_bind"/>
    <property type="match status" value="1"/>
</dbReference>
<dbReference type="SUPFAM" id="SSF56112">
    <property type="entry name" value="Protein kinase-like (PK-like)"/>
    <property type="match status" value="1"/>
</dbReference>
<evidence type="ECO:0000256" key="2">
    <source>
        <dbReference type="ARBA" id="ARBA00022527"/>
    </source>
</evidence>
<evidence type="ECO:0000256" key="14">
    <source>
        <dbReference type="SAM" id="SignalP"/>
    </source>
</evidence>
<keyword evidence="6 12" id="KW-0547">Nucleotide-binding</keyword>
<dbReference type="FunFam" id="1.10.510.10:FF:000590">
    <property type="entry name" value="PR5-like receptor kinase"/>
    <property type="match status" value="1"/>
</dbReference>
<dbReference type="Gene3D" id="3.30.200.20">
    <property type="entry name" value="Phosphorylase Kinase, domain 1"/>
    <property type="match status" value="1"/>
</dbReference>
<dbReference type="AlphaFoldDB" id="A0A368R319"/>
<keyword evidence="9 13" id="KW-1133">Transmembrane helix</keyword>
<dbReference type="InterPro" id="IPR045874">
    <property type="entry name" value="LRK10/LRL21-25-like"/>
</dbReference>
<keyword evidence="10 13" id="KW-0472">Membrane</keyword>
<keyword evidence="7" id="KW-0418">Kinase</keyword>
<reference evidence="16" key="2">
    <citation type="submission" date="2015-07" db="EMBL/GenBank/DDBJ databases">
        <authorList>
            <person name="Noorani M."/>
        </authorList>
    </citation>
    <scope>NUCLEOTIDE SEQUENCE</scope>
    <source>
        <strain evidence="16">Yugu1</strain>
    </source>
</reference>
<keyword evidence="5 14" id="KW-0732">Signal</keyword>
<keyword evidence="11" id="KW-0325">Glycoprotein</keyword>
<dbReference type="Gene3D" id="1.10.510.10">
    <property type="entry name" value="Transferase(Phosphotransferase) domain 1"/>
    <property type="match status" value="1"/>
</dbReference>
<dbReference type="OrthoDB" id="4062651at2759"/>
<protein>
    <recommendedName>
        <fullName evidence="15">Protein kinase domain-containing protein</fullName>
    </recommendedName>
</protein>
<dbReference type="InterPro" id="IPR017441">
    <property type="entry name" value="Protein_kinase_ATP_BS"/>
</dbReference>
<dbReference type="GO" id="GO:0005524">
    <property type="term" value="F:ATP binding"/>
    <property type="evidence" value="ECO:0007669"/>
    <property type="project" value="UniProtKB-UniRule"/>
</dbReference>
<dbReference type="PROSITE" id="PS00108">
    <property type="entry name" value="PROTEIN_KINASE_ST"/>
    <property type="match status" value="1"/>
</dbReference>
<feature type="signal peptide" evidence="14">
    <location>
        <begin position="1"/>
        <end position="20"/>
    </location>
</feature>
<evidence type="ECO:0000256" key="10">
    <source>
        <dbReference type="ARBA" id="ARBA00023136"/>
    </source>
</evidence>
<keyword evidence="4 13" id="KW-0812">Transmembrane</keyword>
<evidence type="ECO:0000256" key="4">
    <source>
        <dbReference type="ARBA" id="ARBA00022692"/>
    </source>
</evidence>
<comment type="subcellular location">
    <subcellularLocation>
        <location evidence="1">Membrane</location>
        <topology evidence="1">Single-pass type I membrane protein</topology>
    </subcellularLocation>
</comment>
<keyword evidence="2" id="KW-0723">Serine/threonine-protein kinase</keyword>
<accession>A0A368R319</accession>
<evidence type="ECO:0000256" key="1">
    <source>
        <dbReference type="ARBA" id="ARBA00004479"/>
    </source>
</evidence>
<evidence type="ECO:0000256" key="5">
    <source>
        <dbReference type="ARBA" id="ARBA00022729"/>
    </source>
</evidence>
<evidence type="ECO:0000256" key="11">
    <source>
        <dbReference type="ARBA" id="ARBA00023180"/>
    </source>
</evidence>
<feature type="binding site" evidence="12">
    <location>
        <position position="352"/>
    </location>
    <ligand>
        <name>ATP</name>
        <dbReference type="ChEBI" id="CHEBI:30616"/>
    </ligand>
</feature>
<dbReference type="Pfam" id="PF14380">
    <property type="entry name" value="WAK_assoc"/>
    <property type="match status" value="1"/>
</dbReference>
<dbReference type="GO" id="GO:0004674">
    <property type="term" value="F:protein serine/threonine kinase activity"/>
    <property type="evidence" value="ECO:0007669"/>
    <property type="project" value="UniProtKB-KW"/>
</dbReference>
<evidence type="ECO:0000256" key="8">
    <source>
        <dbReference type="ARBA" id="ARBA00022840"/>
    </source>
</evidence>
<dbReference type="KEGG" id="sita:101752593"/>
<dbReference type="GO" id="GO:0016020">
    <property type="term" value="C:membrane"/>
    <property type="evidence" value="ECO:0007669"/>
    <property type="project" value="UniProtKB-SubCell"/>
</dbReference>
<dbReference type="InterPro" id="IPR008271">
    <property type="entry name" value="Ser/Thr_kinase_AS"/>
</dbReference>
<dbReference type="GO" id="GO:0030247">
    <property type="term" value="F:polysaccharide binding"/>
    <property type="evidence" value="ECO:0007669"/>
    <property type="project" value="InterPro"/>
</dbReference>
<keyword evidence="3" id="KW-0808">Transferase</keyword>
<dbReference type="EMBL" id="CM003532">
    <property type="protein sequence ID" value="RCV24552.1"/>
    <property type="molecule type" value="Genomic_DNA"/>
</dbReference>
<dbReference type="SMART" id="SM00220">
    <property type="entry name" value="S_TKc"/>
    <property type="match status" value="1"/>
</dbReference>
<evidence type="ECO:0000256" key="13">
    <source>
        <dbReference type="SAM" id="Phobius"/>
    </source>
</evidence>
<evidence type="ECO:0000256" key="12">
    <source>
        <dbReference type="PROSITE-ProRule" id="PRU10141"/>
    </source>
</evidence>
<proteinExistence type="predicted"/>
<gene>
    <name evidence="16" type="ORF">SETIT_5G094400v2</name>
</gene>
<dbReference type="InterPro" id="IPR025287">
    <property type="entry name" value="WAK_GUB"/>
</dbReference>
<evidence type="ECO:0000313" key="16">
    <source>
        <dbReference type="EMBL" id="RCV24552.1"/>
    </source>
</evidence>
<evidence type="ECO:0000256" key="9">
    <source>
        <dbReference type="ARBA" id="ARBA00022989"/>
    </source>
</evidence>